<gene>
    <name evidence="1" type="ORF">MNBD_GAMMA08-595</name>
</gene>
<organism evidence="1">
    <name type="scientific">hydrothermal vent metagenome</name>
    <dbReference type="NCBI Taxonomy" id="652676"/>
    <lineage>
        <taxon>unclassified sequences</taxon>
        <taxon>metagenomes</taxon>
        <taxon>ecological metagenomes</taxon>
    </lineage>
</organism>
<dbReference type="PROSITE" id="PS51257">
    <property type="entry name" value="PROKAR_LIPOPROTEIN"/>
    <property type="match status" value="1"/>
</dbReference>
<dbReference type="EMBL" id="UOFH01000057">
    <property type="protein sequence ID" value="VAW59119.1"/>
    <property type="molecule type" value="Genomic_DNA"/>
</dbReference>
<reference evidence="1" key="1">
    <citation type="submission" date="2018-06" db="EMBL/GenBank/DDBJ databases">
        <authorList>
            <person name="Zhirakovskaya E."/>
        </authorList>
    </citation>
    <scope>NUCLEOTIDE SEQUENCE</scope>
</reference>
<evidence type="ECO:0000313" key="1">
    <source>
        <dbReference type="EMBL" id="VAW59119.1"/>
    </source>
</evidence>
<name>A0A3B0XC36_9ZZZZ</name>
<sequence>MNKFIFPILTSSILLSGCIGGTNIKSVSDFQREPLVKASVMPTKAQLSGAKIRVIVFDADDSNVGLAKSSKIGSAISNKVENLLSETGVEIVDRKLAAKLQKEIQLAELKGRRDYKGPEVADFSITGKVVTANFTQTYSAASNWVDDKGKSHYTPPSCKYSVSVEATLKVHALPSLQPVDTITITDTESKSQDLDGHSYRHYYKSHTCPKYNKVQLDSLVIAAGSDAVYESKVQLQNNFAARGYITEHRAKEGKHIFKITMGKQAGVKEGQEVDIIQVFINDNQLTGEASMEESKLMEGEVSNQIGNNYAWITISDEILAKRVRLGDVVKVRFTDSMLDQFKKIL</sequence>
<dbReference type="AlphaFoldDB" id="A0A3B0XC36"/>
<proteinExistence type="predicted"/>
<accession>A0A3B0XC36</accession>
<protein>
    <submittedName>
        <fullName evidence="1">Uncharacterized protein</fullName>
    </submittedName>
</protein>